<feature type="signal peptide" evidence="6">
    <location>
        <begin position="1"/>
        <end position="28"/>
    </location>
</feature>
<keyword evidence="2" id="KW-0677">Repeat</keyword>
<evidence type="ECO:0000256" key="1">
    <source>
        <dbReference type="ARBA" id="ARBA00022729"/>
    </source>
</evidence>
<sequence>MDPSPDTCGRRRVALLLFLHLLVPKAAADCPKPQGRVNIVLTNEALLMNDFPEGVDVTLECANGYVIESGSGSMTCVDEKWTEPDLTCKKKDCGTPKPQPNMSFNISAGTLFGAVMKVVCDKGFQVDGSSYKQCYASGWSGRAKCGIVTCDEPGEVTNGRSSWESQDKPKYGEIIQYVCNEGYALVGGNSAVCSETGEYDSLPPACEEEGEHFGAVDTNKDIGYMPVIVSVICVTLVVCIVALFLHKFLLKRKGSANGTAPIY</sequence>
<accession>A0A8C2W9P5</accession>
<feature type="disulfide bond" evidence="4">
    <location>
        <begin position="61"/>
        <end position="88"/>
    </location>
</feature>
<dbReference type="InterPro" id="IPR035976">
    <property type="entry name" value="Sushi/SCR/CCP_sf"/>
</dbReference>
<dbReference type="Gene3D" id="2.10.70.10">
    <property type="entry name" value="Complement Module, domain 1"/>
    <property type="match status" value="3"/>
</dbReference>
<dbReference type="GeneTree" id="ENSGT00940000161110"/>
<dbReference type="PANTHER" id="PTHR45656:SF4">
    <property type="entry name" value="PROTEIN CBR-CLEC-78"/>
    <property type="match status" value="1"/>
</dbReference>
<protein>
    <recommendedName>
        <fullName evidence="7">Sushi domain-containing protein</fullName>
    </recommendedName>
</protein>
<dbReference type="SMART" id="SM00032">
    <property type="entry name" value="CCP"/>
    <property type="match status" value="3"/>
</dbReference>
<evidence type="ECO:0000256" key="4">
    <source>
        <dbReference type="PROSITE-ProRule" id="PRU00302"/>
    </source>
</evidence>
<dbReference type="PANTHER" id="PTHR45656">
    <property type="entry name" value="PROTEIN CBR-CLEC-78"/>
    <property type="match status" value="1"/>
</dbReference>
<keyword evidence="5" id="KW-0472">Membrane</keyword>
<dbReference type="CDD" id="cd00033">
    <property type="entry name" value="CCP"/>
    <property type="match status" value="2"/>
</dbReference>
<organism evidence="8 9">
    <name type="scientific">Cyclopterus lumpus</name>
    <name type="common">Lumpsucker</name>
    <dbReference type="NCBI Taxonomy" id="8103"/>
    <lineage>
        <taxon>Eukaryota</taxon>
        <taxon>Metazoa</taxon>
        <taxon>Chordata</taxon>
        <taxon>Craniata</taxon>
        <taxon>Vertebrata</taxon>
        <taxon>Euteleostomi</taxon>
        <taxon>Actinopterygii</taxon>
        <taxon>Neopterygii</taxon>
        <taxon>Teleostei</taxon>
        <taxon>Neoteleostei</taxon>
        <taxon>Acanthomorphata</taxon>
        <taxon>Eupercaria</taxon>
        <taxon>Perciformes</taxon>
        <taxon>Cottioidei</taxon>
        <taxon>Cottales</taxon>
        <taxon>Cyclopteridae</taxon>
        <taxon>Cyclopterus</taxon>
    </lineage>
</organism>
<keyword evidence="4" id="KW-0768">Sushi</keyword>
<evidence type="ECO:0000256" key="2">
    <source>
        <dbReference type="ARBA" id="ARBA00022737"/>
    </source>
</evidence>
<keyword evidence="5" id="KW-1133">Transmembrane helix</keyword>
<dbReference type="Proteomes" id="UP000694565">
    <property type="component" value="Unplaced"/>
</dbReference>
<evidence type="ECO:0000256" key="6">
    <source>
        <dbReference type="SAM" id="SignalP"/>
    </source>
</evidence>
<feature type="disulfide bond" evidence="4">
    <location>
        <begin position="150"/>
        <end position="193"/>
    </location>
</feature>
<keyword evidence="1 6" id="KW-0732">Signal</keyword>
<comment type="caution">
    <text evidence="4">Lacks conserved residue(s) required for the propagation of feature annotation.</text>
</comment>
<evidence type="ECO:0000256" key="5">
    <source>
        <dbReference type="SAM" id="Phobius"/>
    </source>
</evidence>
<feature type="chain" id="PRO_5034281451" description="Sushi domain-containing protein" evidence="6">
    <location>
        <begin position="29"/>
        <end position="263"/>
    </location>
</feature>
<dbReference type="Pfam" id="PF00084">
    <property type="entry name" value="Sushi"/>
    <property type="match status" value="3"/>
</dbReference>
<dbReference type="InterPro" id="IPR051277">
    <property type="entry name" value="SEZ6_CSMD_C4BPB_Regulators"/>
</dbReference>
<keyword evidence="5" id="KW-0812">Transmembrane</keyword>
<evidence type="ECO:0000313" key="9">
    <source>
        <dbReference type="Proteomes" id="UP000694565"/>
    </source>
</evidence>
<dbReference type="PROSITE" id="PS50923">
    <property type="entry name" value="SUSHI"/>
    <property type="match status" value="3"/>
</dbReference>
<gene>
    <name evidence="8" type="primary">im:7151449</name>
</gene>
<evidence type="ECO:0000256" key="3">
    <source>
        <dbReference type="ARBA" id="ARBA00023157"/>
    </source>
</evidence>
<evidence type="ECO:0000313" key="8">
    <source>
        <dbReference type="Ensembl" id="ENSCLMP00005000168.1"/>
    </source>
</evidence>
<evidence type="ECO:0000259" key="7">
    <source>
        <dbReference type="PROSITE" id="PS50923"/>
    </source>
</evidence>
<feature type="domain" description="Sushi" evidence="7">
    <location>
        <begin position="28"/>
        <end position="90"/>
    </location>
</feature>
<reference evidence="8" key="2">
    <citation type="submission" date="2025-09" db="UniProtKB">
        <authorList>
            <consortium name="Ensembl"/>
        </authorList>
    </citation>
    <scope>IDENTIFICATION</scope>
</reference>
<keyword evidence="3 4" id="KW-1015">Disulfide bond</keyword>
<name>A0A8C2W9P5_CYCLU</name>
<dbReference type="InterPro" id="IPR000436">
    <property type="entry name" value="Sushi_SCR_CCP_dom"/>
</dbReference>
<dbReference type="Ensembl" id="ENSCLMT00005000179.1">
    <property type="protein sequence ID" value="ENSCLMP00005000168.1"/>
    <property type="gene ID" value="ENSCLMG00005000131.1"/>
</dbReference>
<feature type="domain" description="Sushi" evidence="7">
    <location>
        <begin position="148"/>
        <end position="208"/>
    </location>
</feature>
<dbReference type="SUPFAM" id="SSF57535">
    <property type="entry name" value="Complement control module/SCR domain"/>
    <property type="match status" value="3"/>
</dbReference>
<reference evidence="8" key="1">
    <citation type="submission" date="2025-08" db="UniProtKB">
        <authorList>
            <consortium name="Ensembl"/>
        </authorList>
    </citation>
    <scope>IDENTIFICATION</scope>
</reference>
<feature type="domain" description="Sushi" evidence="7">
    <location>
        <begin position="91"/>
        <end position="147"/>
    </location>
</feature>
<proteinExistence type="predicted"/>
<feature type="disulfide bond" evidence="4">
    <location>
        <begin position="179"/>
        <end position="206"/>
    </location>
</feature>
<feature type="transmembrane region" description="Helical" evidence="5">
    <location>
        <begin position="223"/>
        <end position="245"/>
    </location>
</feature>
<keyword evidence="9" id="KW-1185">Reference proteome</keyword>
<dbReference type="AlphaFoldDB" id="A0A8C2W9P5"/>